<evidence type="ECO:0000256" key="1">
    <source>
        <dbReference type="ARBA" id="ARBA00004613"/>
    </source>
</evidence>
<feature type="non-terminal residue" evidence="7">
    <location>
        <position position="1"/>
    </location>
</feature>
<accession>A0A8J2PWA5</accession>
<dbReference type="CDD" id="cd00190">
    <property type="entry name" value="Tryp_SPc"/>
    <property type="match status" value="1"/>
</dbReference>
<dbReference type="EMBL" id="CAJVCH010531911">
    <property type="protein sequence ID" value="CAG7824175.1"/>
    <property type="molecule type" value="Genomic_DNA"/>
</dbReference>
<comment type="subcellular location">
    <subcellularLocation>
        <location evidence="1">Secreted</location>
    </subcellularLocation>
</comment>
<gene>
    <name evidence="7" type="ORF">AFUS01_LOCUS34346</name>
</gene>
<dbReference type="GO" id="GO:0006508">
    <property type="term" value="P:proteolysis"/>
    <property type="evidence" value="ECO:0007669"/>
    <property type="project" value="InterPro"/>
</dbReference>
<name>A0A8J2PWA5_9HEXA</name>
<dbReference type="GO" id="GO:0004252">
    <property type="term" value="F:serine-type endopeptidase activity"/>
    <property type="evidence" value="ECO:0007669"/>
    <property type="project" value="InterPro"/>
</dbReference>
<dbReference type="PANTHER" id="PTHR24252">
    <property type="entry name" value="ACROSIN-RELATED"/>
    <property type="match status" value="1"/>
</dbReference>
<evidence type="ECO:0000256" key="2">
    <source>
        <dbReference type="ARBA" id="ARBA00022525"/>
    </source>
</evidence>
<reference evidence="7" key="1">
    <citation type="submission" date="2021-06" db="EMBL/GenBank/DDBJ databases">
        <authorList>
            <person name="Hodson N. C."/>
            <person name="Mongue J. A."/>
            <person name="Jaron S. K."/>
        </authorList>
    </citation>
    <scope>NUCLEOTIDE SEQUENCE</scope>
</reference>
<dbReference type="GO" id="GO:0005576">
    <property type="term" value="C:extracellular region"/>
    <property type="evidence" value="ECO:0007669"/>
    <property type="project" value="UniProtKB-SubCell"/>
</dbReference>
<proteinExistence type="predicted"/>
<dbReference type="InterPro" id="IPR001254">
    <property type="entry name" value="Trypsin_dom"/>
</dbReference>
<dbReference type="PROSITE" id="PS00134">
    <property type="entry name" value="TRYPSIN_HIS"/>
    <property type="match status" value="1"/>
</dbReference>
<comment type="caution">
    <text evidence="7">The sequence shown here is derived from an EMBL/GenBank/DDBJ whole genome shotgun (WGS) entry which is preliminary data.</text>
</comment>
<evidence type="ECO:0000313" key="7">
    <source>
        <dbReference type="EMBL" id="CAG7824175.1"/>
    </source>
</evidence>
<dbReference type="PROSITE" id="PS50240">
    <property type="entry name" value="TRYPSIN_DOM"/>
    <property type="match status" value="1"/>
</dbReference>
<dbReference type="InterPro" id="IPR018114">
    <property type="entry name" value="TRYPSIN_HIS"/>
</dbReference>
<dbReference type="SMART" id="SM00020">
    <property type="entry name" value="Tryp_SPc"/>
    <property type="match status" value="1"/>
</dbReference>
<evidence type="ECO:0000313" key="8">
    <source>
        <dbReference type="Proteomes" id="UP000708208"/>
    </source>
</evidence>
<organism evidence="7 8">
    <name type="scientific">Allacma fusca</name>
    <dbReference type="NCBI Taxonomy" id="39272"/>
    <lineage>
        <taxon>Eukaryota</taxon>
        <taxon>Metazoa</taxon>
        <taxon>Ecdysozoa</taxon>
        <taxon>Arthropoda</taxon>
        <taxon>Hexapoda</taxon>
        <taxon>Collembola</taxon>
        <taxon>Symphypleona</taxon>
        <taxon>Sminthuridae</taxon>
        <taxon>Allacma</taxon>
    </lineage>
</organism>
<keyword evidence="3" id="KW-1015">Disulfide bond</keyword>
<keyword evidence="8" id="KW-1185">Reference proteome</keyword>
<dbReference type="AlphaFoldDB" id="A0A8J2PWA5"/>
<dbReference type="Proteomes" id="UP000708208">
    <property type="component" value="Unassembled WGS sequence"/>
</dbReference>
<evidence type="ECO:0000256" key="3">
    <source>
        <dbReference type="ARBA" id="ARBA00023157"/>
    </source>
</evidence>
<dbReference type="Pfam" id="PF00089">
    <property type="entry name" value="Trypsin"/>
    <property type="match status" value="1"/>
</dbReference>
<keyword evidence="2" id="KW-0964">Secreted</keyword>
<dbReference type="PANTHER" id="PTHR24252:SF7">
    <property type="entry name" value="HYALIN"/>
    <property type="match status" value="1"/>
</dbReference>
<evidence type="ECO:0000256" key="5">
    <source>
        <dbReference type="ARBA" id="ARBA00076468"/>
    </source>
</evidence>
<dbReference type="FunFam" id="2.40.10.10:FF:000038">
    <property type="entry name" value="Serine protease"/>
    <property type="match status" value="1"/>
</dbReference>
<protein>
    <recommendedName>
        <fullName evidence="4">Phenoloxidase-activating factor 2</fullName>
    </recommendedName>
    <alternativeName>
        <fullName evidence="5">Prophenoloxidase-activating factor II</fullName>
    </alternativeName>
</protein>
<feature type="domain" description="Peptidase S1" evidence="6">
    <location>
        <begin position="7"/>
        <end position="247"/>
    </location>
</feature>
<dbReference type="OrthoDB" id="10059102at2759"/>
<sequence length="253" mass="28132">DVPGQRIVGGEAAQLNEFPWRCAMFVQDRRTKALKYYCSCSLISSTWVMTAAHCTAATTRSKLFVDVGDHDLASLTETKITVVEVESVRQHENYNRRSLNNDISLLKLKTPVQFDDKISPVCLPFNFKERTFEKENATVSGWGLMKEGSRTKPSILQKVDLPVLSPQQCRRYFGRGAITNNMLCTLMPGKDACQGDSGSSLDFLDESSGRSYAIGVVSFGRGCGRRNSPGVFARVTSMLSWIKTKTGEKFCET</sequence>
<evidence type="ECO:0000256" key="4">
    <source>
        <dbReference type="ARBA" id="ARBA00068096"/>
    </source>
</evidence>
<evidence type="ECO:0000259" key="6">
    <source>
        <dbReference type="PROSITE" id="PS50240"/>
    </source>
</evidence>